<dbReference type="Pfam" id="PF01926">
    <property type="entry name" value="MMR_HSR1"/>
    <property type="match status" value="1"/>
</dbReference>
<protein>
    <recommendedName>
        <fullName evidence="6">GTPase HflX</fullName>
    </recommendedName>
    <alternativeName>
        <fullName evidence="6">GTP-binding protein HflX</fullName>
    </alternativeName>
</protein>
<dbReference type="InterPro" id="IPR042108">
    <property type="entry name" value="GTPase_HflX_N_sf"/>
</dbReference>
<keyword evidence="5 6" id="KW-0342">GTP-binding</keyword>
<comment type="caution">
    <text evidence="10">The sequence shown here is derived from an EMBL/GenBank/DDBJ whole genome shotgun (WGS) entry which is preliminary data.</text>
</comment>
<dbReference type="GO" id="GO:0043022">
    <property type="term" value="F:ribosome binding"/>
    <property type="evidence" value="ECO:0007669"/>
    <property type="project" value="TreeGrafter"/>
</dbReference>
<dbReference type="Gene3D" id="3.40.50.11060">
    <property type="entry name" value="GTPase HflX, N-terminal domain"/>
    <property type="match status" value="1"/>
</dbReference>
<dbReference type="PRINTS" id="PR00326">
    <property type="entry name" value="GTP1OBG"/>
</dbReference>
<dbReference type="EMBL" id="JJRY01000002">
    <property type="protein sequence ID" value="KEF39966.1"/>
    <property type="molecule type" value="Genomic_DNA"/>
</dbReference>
<evidence type="ECO:0000256" key="4">
    <source>
        <dbReference type="ARBA" id="ARBA00022842"/>
    </source>
</evidence>
<dbReference type="PANTHER" id="PTHR10229:SF0">
    <property type="entry name" value="GTP-BINDING PROTEIN 6-RELATED"/>
    <property type="match status" value="1"/>
</dbReference>
<evidence type="ECO:0000256" key="6">
    <source>
        <dbReference type="HAMAP-Rule" id="MF_00900"/>
    </source>
</evidence>
<evidence type="ECO:0000256" key="7">
    <source>
        <dbReference type="PIRSR" id="PIRSR006809-1"/>
    </source>
</evidence>
<dbReference type="SUPFAM" id="SSF52540">
    <property type="entry name" value="P-loop containing nucleoside triphosphate hydrolases"/>
    <property type="match status" value="1"/>
</dbReference>
<dbReference type="Pfam" id="PF16360">
    <property type="entry name" value="GTP-bdg_M"/>
    <property type="match status" value="1"/>
</dbReference>
<dbReference type="PATRIC" id="fig|1348973.3.peg.964"/>
<comment type="cofactor">
    <cofactor evidence="8">
        <name>Mg(2+)</name>
        <dbReference type="ChEBI" id="CHEBI:18420"/>
    </cofactor>
</comment>
<dbReference type="InterPro" id="IPR006073">
    <property type="entry name" value="GTP-bd"/>
</dbReference>
<dbReference type="OrthoDB" id="9812272at2"/>
<dbReference type="Gene3D" id="3.40.50.300">
    <property type="entry name" value="P-loop containing nucleotide triphosphate hydrolases"/>
    <property type="match status" value="1"/>
</dbReference>
<dbReference type="CDD" id="cd01878">
    <property type="entry name" value="HflX"/>
    <property type="match status" value="1"/>
</dbReference>
<comment type="subcellular location">
    <subcellularLocation>
        <location evidence="6">Cytoplasm</location>
    </subcellularLocation>
    <text evidence="6">May associate with membranes.</text>
</comment>
<dbReference type="RefSeq" id="WP_003330398.1">
    <property type="nucleotide sequence ID" value="NZ_JJRY01000002.1"/>
</dbReference>
<dbReference type="Proteomes" id="UP000027936">
    <property type="component" value="Unassembled WGS sequence"/>
</dbReference>
<feature type="binding site" evidence="7">
    <location>
        <begin position="340"/>
        <end position="342"/>
    </location>
    <ligand>
        <name>GTP</name>
        <dbReference type="ChEBI" id="CHEBI:37565"/>
    </ligand>
</feature>
<keyword evidence="2 8" id="KW-0479">Metal-binding</keyword>
<evidence type="ECO:0000259" key="9">
    <source>
        <dbReference type="PROSITE" id="PS51705"/>
    </source>
</evidence>
<proteinExistence type="inferred from homology"/>
<evidence type="ECO:0000256" key="1">
    <source>
        <dbReference type="ARBA" id="ARBA00022490"/>
    </source>
</evidence>
<dbReference type="PANTHER" id="PTHR10229">
    <property type="entry name" value="GTP-BINDING PROTEIN HFLX"/>
    <property type="match status" value="1"/>
</dbReference>
<dbReference type="FunFam" id="3.40.50.11060:FF:000001">
    <property type="entry name" value="GTPase HflX"/>
    <property type="match status" value="1"/>
</dbReference>
<keyword evidence="3 6" id="KW-0547">Nucleotide-binding</keyword>
<evidence type="ECO:0000256" key="2">
    <source>
        <dbReference type="ARBA" id="ARBA00022723"/>
    </source>
</evidence>
<keyword evidence="1 6" id="KW-0963">Cytoplasm</keyword>
<feature type="domain" description="Hflx-type G" evidence="9">
    <location>
        <begin position="201"/>
        <end position="362"/>
    </location>
</feature>
<dbReference type="InterPro" id="IPR025121">
    <property type="entry name" value="GTPase_HflX_N"/>
</dbReference>
<dbReference type="AlphaFoldDB" id="A0A072NR53"/>
<dbReference type="HAMAP" id="MF_00900">
    <property type="entry name" value="GTPase_HflX"/>
    <property type="match status" value="1"/>
</dbReference>
<feature type="binding site" evidence="7">
    <location>
        <begin position="207"/>
        <end position="214"/>
    </location>
    <ligand>
        <name>GTP</name>
        <dbReference type="ChEBI" id="CHEBI:37565"/>
    </ligand>
</feature>
<keyword evidence="4 8" id="KW-0460">Magnesium</keyword>
<feature type="binding site" evidence="7">
    <location>
        <begin position="320"/>
        <end position="323"/>
    </location>
    <ligand>
        <name>GTP</name>
        <dbReference type="ChEBI" id="CHEBI:37565"/>
    </ligand>
</feature>
<feature type="binding site" evidence="8">
    <location>
        <position position="214"/>
    </location>
    <ligand>
        <name>Mg(2+)</name>
        <dbReference type="ChEBI" id="CHEBI:18420"/>
    </ligand>
</feature>
<reference evidence="10 11" key="1">
    <citation type="submission" date="2014-04" db="EMBL/GenBank/DDBJ databases">
        <title>Draft genome sequence of Bacillus azotoformans MEV2011, a (co-) denitrifying strain unable to grow in the presence of oxygen.</title>
        <authorList>
            <person name="Nielsen M."/>
            <person name="Schreiber L."/>
            <person name="Finster K."/>
            <person name="Schramm A."/>
        </authorList>
    </citation>
    <scope>NUCLEOTIDE SEQUENCE [LARGE SCALE GENOMIC DNA]</scope>
    <source>
        <strain evidence="10 11">MEV2011</strain>
    </source>
</reference>
<evidence type="ECO:0000313" key="11">
    <source>
        <dbReference type="Proteomes" id="UP000027936"/>
    </source>
</evidence>
<feature type="binding site" evidence="7">
    <location>
        <begin position="232"/>
        <end position="236"/>
    </location>
    <ligand>
        <name>GTP</name>
        <dbReference type="ChEBI" id="CHEBI:37565"/>
    </ligand>
</feature>
<dbReference type="InterPro" id="IPR027417">
    <property type="entry name" value="P-loop_NTPase"/>
</dbReference>
<name>A0A072NR53_SCHAZ</name>
<organism evidence="10 11">
    <name type="scientific">Schinkia azotoformans MEV2011</name>
    <dbReference type="NCBI Taxonomy" id="1348973"/>
    <lineage>
        <taxon>Bacteria</taxon>
        <taxon>Bacillati</taxon>
        <taxon>Bacillota</taxon>
        <taxon>Bacilli</taxon>
        <taxon>Bacillales</taxon>
        <taxon>Bacillaceae</taxon>
        <taxon>Calidifontibacillus/Schinkia group</taxon>
        <taxon>Schinkia</taxon>
    </lineage>
</organism>
<feature type="binding site" evidence="8">
    <location>
        <position position="234"/>
    </location>
    <ligand>
        <name>Mg(2+)</name>
        <dbReference type="ChEBI" id="CHEBI:18420"/>
    </ligand>
</feature>
<dbReference type="Pfam" id="PF13167">
    <property type="entry name" value="GTP-bdg_N"/>
    <property type="match status" value="1"/>
</dbReference>
<evidence type="ECO:0000256" key="5">
    <source>
        <dbReference type="ARBA" id="ARBA00023134"/>
    </source>
</evidence>
<evidence type="ECO:0000256" key="3">
    <source>
        <dbReference type="ARBA" id="ARBA00022741"/>
    </source>
</evidence>
<dbReference type="PIRSF" id="PIRSF006809">
    <property type="entry name" value="GTP-binding_hflX_prd"/>
    <property type="match status" value="1"/>
</dbReference>
<evidence type="ECO:0000313" key="10">
    <source>
        <dbReference type="EMBL" id="KEF39966.1"/>
    </source>
</evidence>
<comment type="similarity">
    <text evidence="6">Belongs to the TRAFAC class OBG-HflX-like GTPase superfamily. HflX GTPase family.</text>
</comment>
<dbReference type="GO" id="GO:0046872">
    <property type="term" value="F:metal ion binding"/>
    <property type="evidence" value="ECO:0007669"/>
    <property type="project" value="UniProtKB-KW"/>
</dbReference>
<dbReference type="GO" id="GO:0005737">
    <property type="term" value="C:cytoplasm"/>
    <property type="evidence" value="ECO:0007669"/>
    <property type="project" value="UniProtKB-SubCell"/>
</dbReference>
<comment type="subunit">
    <text evidence="6">Monomer. Associates with the 50S ribosomal subunit.</text>
</comment>
<gene>
    <name evidence="6" type="primary">hflX</name>
    <name evidence="10" type="ORF">M670_00990</name>
</gene>
<evidence type="ECO:0000256" key="8">
    <source>
        <dbReference type="PIRSR" id="PIRSR006809-2"/>
    </source>
</evidence>
<dbReference type="Gene3D" id="6.10.250.2860">
    <property type="match status" value="1"/>
</dbReference>
<sequence length="420" mass="48021">MIENQTQKERALLVGCQLPNMDDERFLYSLDELASLTNTAKGEVMMSLSQKRNKVHSATYIGKGKIEEISALEKELEIDLIIFNDELSPSQTRNLSEKFEARVIDRTQLILDIFASRAKSKEGKLQVELAQYEYLLPRLAGQGLALSRLGGGIGTRGPGETKLEADRRHIRRRIDEIKGQLQTIVEHRNRYRERRKKNQVFQISLVGYTNAGKSTIFNRLTEAGSFEENLLFATLDPMTRKFLLPCGLTTLLTDTVGFIEDLPTSLIAAFRSTLEEVKEADLILHVVDCSNPDYFNHEKTVYRILEDLDVKDIPILTVYNKKDLVTTQFVPSTNDMVFISAYDQADLNTLQEKIETKIISQMEFYHLFIPGTEGRLLAQLKSETVLLEQLFNEQKELYECKGYINPSLALYQQTKDLHLQ</sequence>
<comment type="function">
    <text evidence="6">GTPase that associates with the 50S ribosomal subunit and may have a role during protein synthesis or ribosome biogenesis.</text>
</comment>
<dbReference type="InterPro" id="IPR030394">
    <property type="entry name" value="G_HFLX_dom"/>
</dbReference>
<dbReference type="PROSITE" id="PS51705">
    <property type="entry name" value="G_HFLX"/>
    <property type="match status" value="1"/>
</dbReference>
<dbReference type="GO" id="GO:0005525">
    <property type="term" value="F:GTP binding"/>
    <property type="evidence" value="ECO:0007669"/>
    <property type="project" value="UniProtKB-UniRule"/>
</dbReference>
<dbReference type="NCBIfam" id="TIGR03156">
    <property type="entry name" value="GTP_HflX"/>
    <property type="match status" value="1"/>
</dbReference>
<accession>A0A072NR53</accession>
<dbReference type="InterPro" id="IPR032305">
    <property type="entry name" value="GTP-bd_M"/>
</dbReference>
<feature type="binding site" evidence="7">
    <location>
        <begin position="254"/>
        <end position="257"/>
    </location>
    <ligand>
        <name>GTP</name>
        <dbReference type="ChEBI" id="CHEBI:37565"/>
    </ligand>
</feature>
<dbReference type="InterPro" id="IPR016496">
    <property type="entry name" value="GTPase_HflX"/>
</dbReference>
<dbReference type="GO" id="GO:0003924">
    <property type="term" value="F:GTPase activity"/>
    <property type="evidence" value="ECO:0007669"/>
    <property type="project" value="UniProtKB-UniRule"/>
</dbReference>